<dbReference type="Proteomes" id="UP000283269">
    <property type="component" value="Unassembled WGS sequence"/>
</dbReference>
<evidence type="ECO:0000313" key="3">
    <source>
        <dbReference type="Proteomes" id="UP000283269"/>
    </source>
</evidence>
<feature type="region of interest" description="Disordered" evidence="1">
    <location>
        <begin position="153"/>
        <end position="176"/>
    </location>
</feature>
<protein>
    <submittedName>
        <fullName evidence="2">Uncharacterized protein</fullName>
    </submittedName>
</protein>
<evidence type="ECO:0000256" key="1">
    <source>
        <dbReference type="SAM" id="MobiDB-lite"/>
    </source>
</evidence>
<sequence length="219" mass="24859">MTHDLGRQLAQHCIRINALTLSEYIEELADLVLNKNWAHQIKQQILSAKQLDGSHFVNWRIKVENLNALLLTSSKKHSFSEGALRDLLKANTHSALTLKLYTNPISDDEDYKTWADTLHALDKELRNKYKRFEAKMTAEKADKKSLLSHLLDRKDSSSTTFPSANTSTSSSSGHARSHGLTEAEHALFVEFKGCNCFRQFFAGHEMLDCPMAKNNTWPD</sequence>
<dbReference type="STRING" id="93625.A0A409W5S0"/>
<dbReference type="EMBL" id="NHYD01003735">
    <property type="protein sequence ID" value="PPQ73869.1"/>
    <property type="molecule type" value="Genomic_DNA"/>
</dbReference>
<name>A0A409W5S0_PSICY</name>
<proteinExistence type="predicted"/>
<accession>A0A409W5S0</accession>
<feature type="compositionally biased region" description="Low complexity" evidence="1">
    <location>
        <begin position="157"/>
        <end position="172"/>
    </location>
</feature>
<dbReference type="InParanoid" id="A0A409W5S0"/>
<gene>
    <name evidence="2" type="ORF">CVT25_008500</name>
</gene>
<comment type="caution">
    <text evidence="2">The sequence shown here is derived from an EMBL/GenBank/DDBJ whole genome shotgun (WGS) entry which is preliminary data.</text>
</comment>
<organism evidence="2 3">
    <name type="scientific">Psilocybe cyanescens</name>
    <dbReference type="NCBI Taxonomy" id="93625"/>
    <lineage>
        <taxon>Eukaryota</taxon>
        <taxon>Fungi</taxon>
        <taxon>Dikarya</taxon>
        <taxon>Basidiomycota</taxon>
        <taxon>Agaricomycotina</taxon>
        <taxon>Agaricomycetes</taxon>
        <taxon>Agaricomycetidae</taxon>
        <taxon>Agaricales</taxon>
        <taxon>Agaricineae</taxon>
        <taxon>Strophariaceae</taxon>
        <taxon>Psilocybe</taxon>
    </lineage>
</organism>
<keyword evidence="3" id="KW-1185">Reference proteome</keyword>
<evidence type="ECO:0000313" key="2">
    <source>
        <dbReference type="EMBL" id="PPQ73869.1"/>
    </source>
</evidence>
<reference evidence="2 3" key="1">
    <citation type="journal article" date="2018" name="Evol. Lett.">
        <title>Horizontal gene cluster transfer increased hallucinogenic mushroom diversity.</title>
        <authorList>
            <person name="Reynolds H.T."/>
            <person name="Vijayakumar V."/>
            <person name="Gluck-Thaler E."/>
            <person name="Korotkin H.B."/>
            <person name="Matheny P.B."/>
            <person name="Slot J.C."/>
        </authorList>
    </citation>
    <scope>NUCLEOTIDE SEQUENCE [LARGE SCALE GENOMIC DNA]</scope>
    <source>
        <strain evidence="2 3">2631</strain>
    </source>
</reference>
<dbReference type="AlphaFoldDB" id="A0A409W5S0"/>
<dbReference type="OrthoDB" id="2369050at2759"/>